<accession>A0A5M3YM92</accession>
<dbReference type="OrthoDB" id="3357846at2759"/>
<evidence type="ECO:0000256" key="4">
    <source>
        <dbReference type="ARBA" id="ARBA00023136"/>
    </source>
</evidence>
<keyword evidence="3" id="KW-1133">Transmembrane helix</keyword>
<dbReference type="PANTHER" id="PTHR23502:SF23">
    <property type="entry name" value="FLUCONAZOLE RESISTANCE PROTEIN 1"/>
    <property type="match status" value="1"/>
</dbReference>
<sequence>MEVLLRESTFGRIMNHVSNGRLFPAPNIEVTKGEVTTTTSSDTVDHILVDFSGPDDPDMPRNWPMLAKTVAMTNVMLLNFSFYAASAIFTPSISKIEEVFGASTAEGTLGLSLFVIAYGIGPLILSPLSNLPSIGRTPVYILGSLTFCLFNIGTALAKSLQTILILRFIGGLVGSAPISVGGATLMEIYEPSQIPYAIALYAVSGVCGPILGPIFGTLVVERWKTWTATLWLLSGVTALTTVFVFFSLPETLNANILLRRAQRLRRRTGNPAYRSQAELDTPVANLAVRIIRQTIDDFKLSFIDPVILFVNLHTMLIYGVLYLWFEFFPFVFDGIYHFNAIQQGLAFFGILVGAVVSVIAYMLWLFCSYQPRAAKPGAIVEPEARLVPGQVGAICIPVCLFIFAWTSRESVHWIVPIIGTAFFAPGFYLTFQSILNYLGESYPRYVASVFAGNTFFRSSFGGALPLAAPRLLKSLGIGWSTSTLGFISIALVPLPFILERYGKRLRSWSKYAN</sequence>
<keyword evidence="2" id="KW-0812">Transmembrane</keyword>
<dbReference type="AlphaFoldDB" id="A0A5M3YM92"/>
<dbReference type="CDD" id="cd17323">
    <property type="entry name" value="MFS_Tpo1_MDR_like"/>
    <property type="match status" value="1"/>
</dbReference>
<evidence type="ECO:0000256" key="3">
    <source>
        <dbReference type="ARBA" id="ARBA00022989"/>
    </source>
</evidence>
<dbReference type="InterPro" id="IPR020846">
    <property type="entry name" value="MFS_dom"/>
</dbReference>
<dbReference type="GO" id="GO:1990961">
    <property type="term" value="P:xenobiotic detoxification by transmembrane export across the plasma membrane"/>
    <property type="evidence" value="ECO:0007669"/>
    <property type="project" value="TreeGrafter"/>
</dbReference>
<dbReference type="Gene3D" id="1.20.1250.20">
    <property type="entry name" value="MFS general substrate transporter like domains"/>
    <property type="match status" value="1"/>
</dbReference>
<dbReference type="SUPFAM" id="SSF103473">
    <property type="entry name" value="MFS general substrate transporter"/>
    <property type="match status" value="1"/>
</dbReference>
<dbReference type="Proteomes" id="UP000452235">
    <property type="component" value="Unassembled WGS sequence"/>
</dbReference>
<dbReference type="PROSITE" id="PS50850">
    <property type="entry name" value="MFS"/>
    <property type="match status" value="1"/>
</dbReference>
<dbReference type="InterPro" id="IPR036259">
    <property type="entry name" value="MFS_trans_sf"/>
</dbReference>
<dbReference type="PANTHER" id="PTHR23502">
    <property type="entry name" value="MAJOR FACILITATOR SUPERFAMILY"/>
    <property type="match status" value="1"/>
</dbReference>
<protein>
    <submittedName>
        <fullName evidence="5">MFS general substrate transporter</fullName>
    </submittedName>
</protein>
<dbReference type="FunFam" id="1.20.1250.20:FF:000011">
    <property type="entry name" value="MFS multidrug transporter, putative"/>
    <property type="match status" value="1"/>
</dbReference>
<keyword evidence="6" id="KW-1185">Reference proteome</keyword>
<dbReference type="GO" id="GO:0005886">
    <property type="term" value="C:plasma membrane"/>
    <property type="evidence" value="ECO:0007669"/>
    <property type="project" value="TreeGrafter"/>
</dbReference>
<evidence type="ECO:0000313" key="6">
    <source>
        <dbReference type="Proteomes" id="UP000452235"/>
    </source>
</evidence>
<comment type="subcellular location">
    <subcellularLocation>
        <location evidence="1">Membrane</location>
        <topology evidence="1">Multi-pass membrane protein</topology>
    </subcellularLocation>
</comment>
<organism evidence="5 6">
    <name type="scientific">Aspergillus terreus</name>
    <dbReference type="NCBI Taxonomy" id="33178"/>
    <lineage>
        <taxon>Eukaryota</taxon>
        <taxon>Fungi</taxon>
        <taxon>Dikarya</taxon>
        <taxon>Ascomycota</taxon>
        <taxon>Pezizomycotina</taxon>
        <taxon>Eurotiomycetes</taxon>
        <taxon>Eurotiomycetidae</taxon>
        <taxon>Eurotiales</taxon>
        <taxon>Aspergillaceae</taxon>
        <taxon>Aspergillus</taxon>
        <taxon>Aspergillus subgen. Circumdati</taxon>
    </lineage>
</organism>
<gene>
    <name evidence="5" type="ORF">ATEIFO6365_0001067300</name>
</gene>
<proteinExistence type="predicted"/>
<name>A0A5M3YM92_ASPTE</name>
<comment type="caution">
    <text evidence="5">The sequence shown here is derived from an EMBL/GenBank/DDBJ whole genome shotgun (WGS) entry which is preliminary data.</text>
</comment>
<dbReference type="EMBL" id="BLJY01000001">
    <property type="protein sequence ID" value="GFF12450.1"/>
    <property type="molecule type" value="Genomic_DNA"/>
</dbReference>
<dbReference type="GO" id="GO:0015244">
    <property type="term" value="F:fluconazole transmembrane transporter activity"/>
    <property type="evidence" value="ECO:0007669"/>
    <property type="project" value="TreeGrafter"/>
</dbReference>
<evidence type="ECO:0000313" key="5">
    <source>
        <dbReference type="EMBL" id="GFF12450.1"/>
    </source>
</evidence>
<evidence type="ECO:0000256" key="1">
    <source>
        <dbReference type="ARBA" id="ARBA00004141"/>
    </source>
</evidence>
<dbReference type="Pfam" id="PF07690">
    <property type="entry name" value="MFS_1"/>
    <property type="match status" value="1"/>
</dbReference>
<reference evidence="5 6" key="1">
    <citation type="submission" date="2020-01" db="EMBL/GenBank/DDBJ databases">
        <title>Aspergillus terreus IFO 6365 whole genome shotgun sequence.</title>
        <authorList>
            <person name="Kanamasa S."/>
            <person name="Takahashi H."/>
        </authorList>
    </citation>
    <scope>NUCLEOTIDE SEQUENCE [LARGE SCALE GENOMIC DNA]</scope>
    <source>
        <strain evidence="5 6">IFO 6365</strain>
    </source>
</reference>
<keyword evidence="4" id="KW-0472">Membrane</keyword>
<dbReference type="VEuPathDB" id="FungiDB:ATEG_01468"/>
<evidence type="ECO:0000256" key="2">
    <source>
        <dbReference type="ARBA" id="ARBA00022692"/>
    </source>
</evidence>
<dbReference type="InterPro" id="IPR011701">
    <property type="entry name" value="MFS"/>
</dbReference>